<name>A0A8A3NXN8_9HELO</name>
<dbReference type="GO" id="GO:0061630">
    <property type="term" value="F:ubiquitin protein ligase activity"/>
    <property type="evidence" value="ECO:0007669"/>
    <property type="project" value="TreeGrafter"/>
</dbReference>
<dbReference type="Proteomes" id="UP000672032">
    <property type="component" value="Chromosome 1"/>
</dbReference>
<protein>
    <recommendedName>
        <fullName evidence="3">RING-type domain-containing protein</fullName>
    </recommendedName>
</protein>
<dbReference type="InterPro" id="IPR051826">
    <property type="entry name" value="E3_ubiquitin-ligase_domain"/>
</dbReference>
<dbReference type="PANTHER" id="PTHR22765">
    <property type="entry name" value="RING FINGER AND PROTEASE ASSOCIATED DOMAIN-CONTAINING"/>
    <property type="match status" value="1"/>
</dbReference>
<dbReference type="SUPFAM" id="SSF57850">
    <property type="entry name" value="RING/U-box"/>
    <property type="match status" value="1"/>
</dbReference>
<evidence type="ECO:0000256" key="2">
    <source>
        <dbReference type="SAM" id="MobiDB-lite"/>
    </source>
</evidence>
<dbReference type="AlphaFoldDB" id="A0A8A3NXN8"/>
<evidence type="ECO:0000313" key="4">
    <source>
        <dbReference type="EMBL" id="QSZ30435.1"/>
    </source>
</evidence>
<dbReference type="Gene3D" id="3.30.40.10">
    <property type="entry name" value="Zinc/RING finger domain, C3HC4 (zinc finger)"/>
    <property type="match status" value="1"/>
</dbReference>
<dbReference type="GO" id="GO:0006511">
    <property type="term" value="P:ubiquitin-dependent protein catabolic process"/>
    <property type="evidence" value="ECO:0007669"/>
    <property type="project" value="TreeGrafter"/>
</dbReference>
<evidence type="ECO:0000256" key="1">
    <source>
        <dbReference type="PROSITE-ProRule" id="PRU00175"/>
    </source>
</evidence>
<keyword evidence="1" id="KW-0479">Metal-binding</keyword>
<proteinExistence type="predicted"/>
<reference evidence="4" key="1">
    <citation type="submission" date="2020-10" db="EMBL/GenBank/DDBJ databases">
        <title>Genome Sequence of Monilinia vaccinii-corymbosi Sheds Light on Mummy Berry Disease Infection of Blueberry and Mating Type.</title>
        <authorList>
            <person name="Yow A.G."/>
            <person name="Zhang Y."/>
            <person name="Bansal K."/>
            <person name="Eacker S.M."/>
            <person name="Sullivan S."/>
            <person name="Liachko I."/>
            <person name="Cubeta M.A."/>
            <person name="Rollins J.A."/>
            <person name="Ashrafi H."/>
        </authorList>
    </citation>
    <scope>NUCLEOTIDE SEQUENCE</scope>
    <source>
        <strain evidence="4">RL-1</strain>
    </source>
</reference>
<dbReference type="InterPro" id="IPR001841">
    <property type="entry name" value="Znf_RING"/>
</dbReference>
<sequence length="199" mass="21959">MPALGSYQEALALVADLRRRVEVWNSRSRHRINRLRLSSGRTRQDARPSIPHHAAPGTPLDLQGRSMEQLLMELSALDHAEVNELGPALNDSSVPFHDDDDIPFDLQQGAHPQDISWYLRKAAVEALLLPVDKPAGEIDPCFCSDPYAITTATGDCHAPAMMPTCGHVFGRSCIAAWLQRKNTCPMCRNELALPRLCSG</sequence>
<feature type="region of interest" description="Disordered" evidence="2">
    <location>
        <begin position="36"/>
        <end position="59"/>
    </location>
</feature>
<dbReference type="PROSITE" id="PS50089">
    <property type="entry name" value="ZF_RING_2"/>
    <property type="match status" value="1"/>
</dbReference>
<feature type="domain" description="RING-type" evidence="3">
    <location>
        <begin position="143"/>
        <end position="188"/>
    </location>
</feature>
<dbReference type="PANTHER" id="PTHR22765:SF434">
    <property type="entry name" value="GB|AAD18119.1-RELATED"/>
    <property type="match status" value="1"/>
</dbReference>
<dbReference type="EMBL" id="CP063405">
    <property type="protein sequence ID" value="QSZ30435.1"/>
    <property type="molecule type" value="Genomic_DNA"/>
</dbReference>
<gene>
    <name evidence="4" type="ORF">DSL72_004958</name>
</gene>
<dbReference type="Pfam" id="PF13639">
    <property type="entry name" value="zf-RING_2"/>
    <property type="match status" value="1"/>
</dbReference>
<keyword evidence="1" id="KW-0862">Zinc</keyword>
<keyword evidence="1" id="KW-0863">Zinc-finger</keyword>
<dbReference type="GO" id="GO:0008270">
    <property type="term" value="F:zinc ion binding"/>
    <property type="evidence" value="ECO:0007669"/>
    <property type="project" value="UniProtKB-KW"/>
</dbReference>
<accession>A0A8A3NXN8</accession>
<dbReference type="OrthoDB" id="8062037at2759"/>
<evidence type="ECO:0000259" key="3">
    <source>
        <dbReference type="PROSITE" id="PS50089"/>
    </source>
</evidence>
<evidence type="ECO:0000313" key="5">
    <source>
        <dbReference type="Proteomes" id="UP000672032"/>
    </source>
</evidence>
<dbReference type="InterPro" id="IPR013083">
    <property type="entry name" value="Znf_RING/FYVE/PHD"/>
</dbReference>
<organism evidence="4 5">
    <name type="scientific">Monilinia vaccinii-corymbosi</name>
    <dbReference type="NCBI Taxonomy" id="61207"/>
    <lineage>
        <taxon>Eukaryota</taxon>
        <taxon>Fungi</taxon>
        <taxon>Dikarya</taxon>
        <taxon>Ascomycota</taxon>
        <taxon>Pezizomycotina</taxon>
        <taxon>Leotiomycetes</taxon>
        <taxon>Helotiales</taxon>
        <taxon>Sclerotiniaceae</taxon>
        <taxon>Monilinia</taxon>
    </lineage>
</organism>
<keyword evidence="5" id="KW-1185">Reference proteome</keyword>